<keyword evidence="1" id="KW-0540">Nuclease</keyword>
<dbReference type="RefSeq" id="WP_004456505.1">
    <property type="nucleotide sequence ID" value="NZ_CATNXJ010000012.1"/>
</dbReference>
<accession>A0A8H9UXT4</accession>
<sequence>MKKIFALIIGILIIGSTFFLVKERIVSTTKLYIDNESNSTYNDRFDKGYDGKYNKAAVEDANKKHSKVILNKEFKVYGKENVDGATECKYIRDIDGDTIVVDLNGKKTTVRFFGVDTPEDVNPKIHCIEPYSVQAKDYVESKLQSGEIIKILFNDSKGKYGRSVGTIYYEENGKWYDLNEEEVANGLARIAYLDQNNTNIDTKELYAAEESAKNQKLNIWSIDGYATSRGYNLAVFN</sequence>
<name>A0A8H9UXT4_CLOPF</name>
<reference evidence="5" key="1">
    <citation type="journal article" date="2018" name="Genome Biol.">
        <title>SKESA: strategic k-mer extension for scrupulous assemblies.</title>
        <authorList>
            <person name="Souvorov A."/>
            <person name="Agarwala R."/>
            <person name="Lipman D.J."/>
        </authorList>
    </citation>
    <scope>NUCLEOTIDE SEQUENCE</scope>
    <source>
        <strain evidence="5">C8</strain>
    </source>
</reference>
<proteinExistence type="predicted"/>
<evidence type="ECO:0000256" key="1">
    <source>
        <dbReference type="ARBA" id="ARBA00022722"/>
    </source>
</evidence>
<evidence type="ECO:0000259" key="4">
    <source>
        <dbReference type="PROSITE" id="PS50830"/>
    </source>
</evidence>
<dbReference type="PANTHER" id="PTHR12302">
    <property type="entry name" value="EBNA2 BINDING PROTEIN P100"/>
    <property type="match status" value="1"/>
</dbReference>
<dbReference type="Proteomes" id="UP000859547">
    <property type="component" value="Unassembled WGS sequence"/>
</dbReference>
<feature type="domain" description="TNase-like" evidence="4">
    <location>
        <begin position="94"/>
        <end position="222"/>
    </location>
</feature>
<dbReference type="InterPro" id="IPR016071">
    <property type="entry name" value="Staphylococal_nuclease_OB-fold"/>
</dbReference>
<dbReference type="AlphaFoldDB" id="A0A8H9UXT4"/>
<dbReference type="EMBL" id="DACTCB010000011">
    <property type="protein sequence ID" value="HAT4308310.1"/>
    <property type="molecule type" value="Genomic_DNA"/>
</dbReference>
<keyword evidence="2" id="KW-0255">Endonuclease</keyword>
<comment type="caution">
    <text evidence="5">The sequence shown here is derived from an EMBL/GenBank/DDBJ whole genome shotgun (WGS) entry which is preliminary data.</text>
</comment>
<reference evidence="5" key="2">
    <citation type="submission" date="2020-07" db="EMBL/GenBank/DDBJ databases">
        <authorList>
            <consortium name="NCBI Pathogen Detection Project"/>
        </authorList>
    </citation>
    <scope>NUCLEOTIDE SEQUENCE</scope>
    <source>
        <strain evidence="5">C8</strain>
    </source>
</reference>
<keyword evidence="3" id="KW-0378">Hydrolase</keyword>
<dbReference type="Gene3D" id="2.40.50.90">
    <property type="match status" value="1"/>
</dbReference>
<dbReference type="GO" id="GO:0016787">
    <property type="term" value="F:hydrolase activity"/>
    <property type="evidence" value="ECO:0007669"/>
    <property type="project" value="UniProtKB-KW"/>
</dbReference>
<evidence type="ECO:0000313" key="5">
    <source>
        <dbReference type="EMBL" id="HAT4308310.1"/>
    </source>
</evidence>
<dbReference type="SMART" id="SM00318">
    <property type="entry name" value="SNc"/>
    <property type="match status" value="1"/>
</dbReference>
<dbReference type="Pfam" id="PF00565">
    <property type="entry name" value="SNase"/>
    <property type="match status" value="1"/>
</dbReference>
<gene>
    <name evidence="5" type="ORF">I9080_002120</name>
</gene>
<dbReference type="GO" id="GO:0004519">
    <property type="term" value="F:endonuclease activity"/>
    <property type="evidence" value="ECO:0007669"/>
    <property type="project" value="UniProtKB-KW"/>
</dbReference>
<dbReference type="SUPFAM" id="SSF50199">
    <property type="entry name" value="Staphylococcal nuclease"/>
    <property type="match status" value="1"/>
</dbReference>
<evidence type="ECO:0000256" key="3">
    <source>
        <dbReference type="ARBA" id="ARBA00022801"/>
    </source>
</evidence>
<protein>
    <recommendedName>
        <fullName evidence="4">TNase-like domain-containing protein</fullName>
    </recommendedName>
</protein>
<organism evidence="5">
    <name type="scientific">Clostridium perfringens</name>
    <dbReference type="NCBI Taxonomy" id="1502"/>
    <lineage>
        <taxon>Bacteria</taxon>
        <taxon>Bacillati</taxon>
        <taxon>Bacillota</taxon>
        <taxon>Clostridia</taxon>
        <taxon>Eubacteriales</taxon>
        <taxon>Clostridiaceae</taxon>
        <taxon>Clostridium</taxon>
    </lineage>
</organism>
<dbReference type="InterPro" id="IPR035437">
    <property type="entry name" value="SNase_OB-fold_sf"/>
</dbReference>
<dbReference type="PANTHER" id="PTHR12302:SF3">
    <property type="entry name" value="SERINE_THREONINE-PROTEIN KINASE 31"/>
    <property type="match status" value="1"/>
</dbReference>
<evidence type="ECO:0000256" key="2">
    <source>
        <dbReference type="ARBA" id="ARBA00022759"/>
    </source>
</evidence>
<dbReference type="PROSITE" id="PS50830">
    <property type="entry name" value="TNASE_3"/>
    <property type="match status" value="1"/>
</dbReference>